<evidence type="ECO:0000256" key="1">
    <source>
        <dbReference type="SAM" id="MobiDB-lite"/>
    </source>
</evidence>
<dbReference type="EMBL" id="AJAK01000010">
    <property type="protein sequence ID" value="EOH79283.1"/>
    <property type="molecule type" value="Genomic_DNA"/>
</dbReference>
<proteinExistence type="predicted"/>
<dbReference type="EMBL" id="ASWA01000004">
    <property type="protein sequence ID" value="EOT64958.1"/>
    <property type="molecule type" value="Genomic_DNA"/>
</dbReference>
<reference evidence="3 5" key="2">
    <citation type="submission" date="2013-03" db="EMBL/GenBank/DDBJ databases">
        <title>The Genome Sequence of Enterococcus malodoratus ATCC_43197 (PacBio/Illumina hybrid assembly).</title>
        <authorList>
            <consortium name="The Broad Institute Genomics Platform"/>
            <consortium name="The Broad Institute Genome Sequencing Center for Infectious Disease"/>
            <person name="Earl A."/>
            <person name="Russ C."/>
            <person name="Gilmore M."/>
            <person name="Surin D."/>
            <person name="Walker B."/>
            <person name="Young S."/>
            <person name="Zeng Q."/>
            <person name="Gargeya S."/>
            <person name="Fitzgerald M."/>
            <person name="Haas B."/>
            <person name="Abouelleil A."/>
            <person name="Allen A.W."/>
            <person name="Alvarado L."/>
            <person name="Arachchi H.M."/>
            <person name="Berlin A.M."/>
            <person name="Chapman S.B."/>
            <person name="Gainer-Dewar J."/>
            <person name="Goldberg J."/>
            <person name="Griggs A."/>
            <person name="Gujja S."/>
            <person name="Hansen M."/>
            <person name="Howarth C."/>
            <person name="Imamovic A."/>
            <person name="Ireland A."/>
            <person name="Larimer J."/>
            <person name="McCowan C."/>
            <person name="Murphy C."/>
            <person name="Pearson M."/>
            <person name="Poon T.W."/>
            <person name="Priest M."/>
            <person name="Roberts A."/>
            <person name="Saif S."/>
            <person name="Shea T."/>
            <person name="Sisk P."/>
            <person name="Sykes S."/>
            <person name="Wortman J."/>
            <person name="Nusbaum C."/>
            <person name="Birren B."/>
        </authorList>
    </citation>
    <scope>NUCLEOTIDE SEQUENCE [LARGE SCALE GENOMIC DNA]</scope>
    <source>
        <strain evidence="3 5">ATCC 43197</strain>
    </source>
</reference>
<feature type="region of interest" description="Disordered" evidence="1">
    <location>
        <begin position="1"/>
        <end position="66"/>
    </location>
</feature>
<dbReference type="AlphaFoldDB" id="R2P7Z4"/>
<evidence type="ECO:0000313" key="3">
    <source>
        <dbReference type="EMBL" id="EOT64958.1"/>
    </source>
</evidence>
<dbReference type="STRING" id="71451.RV07_GL001854"/>
<dbReference type="Proteomes" id="UP000014148">
    <property type="component" value="Unassembled WGS sequence"/>
</dbReference>
<evidence type="ECO:0000313" key="2">
    <source>
        <dbReference type="EMBL" id="EOH79283.1"/>
    </source>
</evidence>
<organism evidence="2 4">
    <name type="scientific">Enterococcus malodoratus ATCC 43197</name>
    <dbReference type="NCBI Taxonomy" id="1158601"/>
    <lineage>
        <taxon>Bacteria</taxon>
        <taxon>Bacillati</taxon>
        <taxon>Bacillota</taxon>
        <taxon>Bacilli</taxon>
        <taxon>Lactobacillales</taxon>
        <taxon>Enterococcaceae</taxon>
        <taxon>Enterococcus</taxon>
    </lineage>
</organism>
<gene>
    <name evidence="3" type="ORF">I585_04159</name>
    <name evidence="2" type="ORF">UAI_01261</name>
</gene>
<sequence>MSKDKKNTQPNHPKRDEVIIHKRYDGDRISESRKEKRLYEDHGTPKRNTIKYETKDSSNDDFFKKK</sequence>
<dbReference type="Proteomes" id="UP000013783">
    <property type="component" value="Unassembled WGS sequence"/>
</dbReference>
<evidence type="ECO:0000313" key="5">
    <source>
        <dbReference type="Proteomes" id="UP000014148"/>
    </source>
</evidence>
<protein>
    <submittedName>
        <fullName evidence="2">Uncharacterized protein</fullName>
    </submittedName>
</protein>
<keyword evidence="5" id="KW-1185">Reference proteome</keyword>
<accession>R2P7Z4</accession>
<dbReference type="OrthoDB" id="9940041at2"/>
<name>R2P7Z4_9ENTE</name>
<reference evidence="2 4" key="1">
    <citation type="submission" date="2013-02" db="EMBL/GenBank/DDBJ databases">
        <title>The Genome Sequence of Enterococcus malodoratus ATCC_43197.</title>
        <authorList>
            <consortium name="The Broad Institute Genome Sequencing Platform"/>
            <consortium name="The Broad Institute Genome Sequencing Center for Infectious Disease"/>
            <person name="Earl A.M."/>
            <person name="Gilmore M.S."/>
            <person name="Lebreton F."/>
            <person name="Walker B."/>
            <person name="Young S.K."/>
            <person name="Zeng Q."/>
            <person name="Gargeya S."/>
            <person name="Fitzgerald M."/>
            <person name="Haas B."/>
            <person name="Abouelleil A."/>
            <person name="Alvarado L."/>
            <person name="Arachchi H.M."/>
            <person name="Berlin A.M."/>
            <person name="Chapman S.B."/>
            <person name="Dewar J."/>
            <person name="Goldberg J."/>
            <person name="Griggs A."/>
            <person name="Gujja S."/>
            <person name="Hansen M."/>
            <person name="Howarth C."/>
            <person name="Imamovic A."/>
            <person name="Larimer J."/>
            <person name="McCowan C."/>
            <person name="Murphy C."/>
            <person name="Neiman D."/>
            <person name="Pearson M."/>
            <person name="Priest M."/>
            <person name="Roberts A."/>
            <person name="Saif S."/>
            <person name="Shea T."/>
            <person name="Sisk P."/>
            <person name="Sykes S."/>
            <person name="Wortman J."/>
            <person name="Nusbaum C."/>
            <person name="Birren B."/>
        </authorList>
    </citation>
    <scope>NUCLEOTIDE SEQUENCE [LARGE SCALE GENOMIC DNA]</scope>
    <source>
        <strain evidence="2 4">ATCC 43197</strain>
    </source>
</reference>
<dbReference type="RefSeq" id="WP_010740113.1">
    <property type="nucleotide sequence ID" value="NZ_KB946250.1"/>
</dbReference>
<comment type="caution">
    <text evidence="2">The sequence shown here is derived from an EMBL/GenBank/DDBJ whole genome shotgun (WGS) entry which is preliminary data.</text>
</comment>
<evidence type="ECO:0000313" key="4">
    <source>
        <dbReference type="Proteomes" id="UP000013783"/>
    </source>
</evidence>
<dbReference type="PATRIC" id="fig|1158601.3.peg.1226"/>